<comment type="caution">
    <text evidence="1">The sequence shown here is derived from an EMBL/GenBank/DDBJ whole genome shotgun (WGS) entry which is preliminary data.</text>
</comment>
<gene>
    <name evidence="1" type="ORF">OBRU01_07157</name>
</gene>
<proteinExistence type="predicted"/>
<dbReference type="Proteomes" id="UP000037510">
    <property type="component" value="Unassembled WGS sequence"/>
</dbReference>
<name>A0A0L7LJL7_OPEBR</name>
<dbReference type="AlphaFoldDB" id="A0A0L7LJL7"/>
<reference evidence="1 2" key="1">
    <citation type="journal article" date="2015" name="Genome Biol. Evol.">
        <title>The genome of winter moth (Operophtera brumata) provides a genomic perspective on sexual dimorphism and phenology.</title>
        <authorList>
            <person name="Derks M.F."/>
            <person name="Smit S."/>
            <person name="Salis L."/>
            <person name="Schijlen E."/>
            <person name="Bossers A."/>
            <person name="Mateman C."/>
            <person name="Pijl A.S."/>
            <person name="de Ridder D."/>
            <person name="Groenen M.A."/>
            <person name="Visser M.E."/>
            <person name="Megens H.J."/>
        </authorList>
    </citation>
    <scope>NUCLEOTIDE SEQUENCE [LARGE SCALE GENOMIC DNA]</scope>
    <source>
        <strain evidence="1">WM2013NL</strain>
        <tissue evidence="1">Head and thorax</tissue>
    </source>
</reference>
<protein>
    <submittedName>
        <fullName evidence="1">Uncharacterized protein</fullName>
    </submittedName>
</protein>
<dbReference type="Gene3D" id="3.15.10.30">
    <property type="entry name" value="Haemolymph juvenile hormone binding protein"/>
    <property type="match status" value="1"/>
</dbReference>
<evidence type="ECO:0000313" key="1">
    <source>
        <dbReference type="EMBL" id="KOB75642.1"/>
    </source>
</evidence>
<sequence>MRWKTSSWISLENGGKITIKSRALHSTYTFYEDRENYSLVFRNHLDPYSLKVSLSDNEDQQLVDGQALLEGILGRNAIADTIKNALENLRDVVINGNESLPPLDPLVIDAMGPFEFDITGVFINRFEVGVDVRLGTNLLAGHLLLRELDIRLDIADTFIQIDGMTGSSIINTFINSFVQSLTQEIIQNHLEDISQMISEEVFDTINEILKDYTLNDIMG</sequence>
<dbReference type="InterPro" id="IPR038606">
    <property type="entry name" value="To_sf"/>
</dbReference>
<accession>A0A0L7LJL7</accession>
<evidence type="ECO:0000313" key="2">
    <source>
        <dbReference type="Proteomes" id="UP000037510"/>
    </source>
</evidence>
<dbReference type="Pfam" id="PF06585">
    <property type="entry name" value="JHBP"/>
    <property type="match status" value="1"/>
</dbReference>
<dbReference type="EMBL" id="JTDY01000861">
    <property type="protein sequence ID" value="KOB75642.1"/>
    <property type="molecule type" value="Genomic_DNA"/>
</dbReference>
<dbReference type="InterPro" id="IPR010562">
    <property type="entry name" value="Haemolymph_juvenile_hormone-bd"/>
</dbReference>
<keyword evidence="2" id="KW-1185">Reference proteome</keyword>
<organism evidence="1 2">
    <name type="scientific">Operophtera brumata</name>
    <name type="common">Winter moth</name>
    <name type="synonym">Phalaena brumata</name>
    <dbReference type="NCBI Taxonomy" id="104452"/>
    <lineage>
        <taxon>Eukaryota</taxon>
        <taxon>Metazoa</taxon>
        <taxon>Ecdysozoa</taxon>
        <taxon>Arthropoda</taxon>
        <taxon>Hexapoda</taxon>
        <taxon>Insecta</taxon>
        <taxon>Pterygota</taxon>
        <taxon>Neoptera</taxon>
        <taxon>Endopterygota</taxon>
        <taxon>Lepidoptera</taxon>
        <taxon>Glossata</taxon>
        <taxon>Ditrysia</taxon>
        <taxon>Geometroidea</taxon>
        <taxon>Geometridae</taxon>
        <taxon>Larentiinae</taxon>
        <taxon>Operophtera</taxon>
    </lineage>
</organism>